<evidence type="ECO:0000313" key="1">
    <source>
        <dbReference type="EMBL" id="CAF9905562.1"/>
    </source>
</evidence>
<comment type="caution">
    <text evidence="1">The sequence shown here is derived from an EMBL/GenBank/DDBJ whole genome shotgun (WGS) entry which is preliminary data.</text>
</comment>
<gene>
    <name evidence="1" type="ORF">GOMPHAMPRED_003261</name>
</gene>
<organism evidence="1 2">
    <name type="scientific">Gomphillus americanus</name>
    <dbReference type="NCBI Taxonomy" id="1940652"/>
    <lineage>
        <taxon>Eukaryota</taxon>
        <taxon>Fungi</taxon>
        <taxon>Dikarya</taxon>
        <taxon>Ascomycota</taxon>
        <taxon>Pezizomycotina</taxon>
        <taxon>Lecanoromycetes</taxon>
        <taxon>OSLEUM clade</taxon>
        <taxon>Ostropomycetidae</taxon>
        <taxon>Ostropales</taxon>
        <taxon>Graphidaceae</taxon>
        <taxon>Gomphilloideae</taxon>
        <taxon>Gomphillus</taxon>
    </lineage>
</organism>
<evidence type="ECO:0000313" key="2">
    <source>
        <dbReference type="Proteomes" id="UP000664169"/>
    </source>
</evidence>
<reference evidence="1" key="1">
    <citation type="submission" date="2021-03" db="EMBL/GenBank/DDBJ databases">
        <authorList>
            <person name="Tagirdzhanova G."/>
        </authorList>
    </citation>
    <scope>NUCLEOTIDE SEQUENCE</scope>
</reference>
<dbReference type="AlphaFoldDB" id="A0A8H3EH29"/>
<sequence>MPVQWIVGSRDMVNARMILDTNLGMTMDPGRTKRAGKVAVRNQHVLVQHNSRDGNHATANADYDYLGTPRYTQGVNCRVHPPTNVRCDFAEVPNFQAAANEEAAAEEQAPDVNE</sequence>
<name>A0A8H3EH29_9LECA</name>
<dbReference type="EMBL" id="CAJPDQ010000002">
    <property type="protein sequence ID" value="CAF9905562.1"/>
    <property type="molecule type" value="Genomic_DNA"/>
</dbReference>
<proteinExistence type="predicted"/>
<keyword evidence="2" id="KW-1185">Reference proteome</keyword>
<protein>
    <submittedName>
        <fullName evidence="1">Uncharacterized protein</fullName>
    </submittedName>
</protein>
<dbReference type="Proteomes" id="UP000664169">
    <property type="component" value="Unassembled WGS sequence"/>
</dbReference>
<accession>A0A8H3EH29</accession>